<dbReference type="Gene3D" id="3.30.2010.10">
    <property type="entry name" value="Metalloproteases ('zincins'), catalytic domain"/>
    <property type="match status" value="1"/>
</dbReference>
<dbReference type="GO" id="GO:0004222">
    <property type="term" value="F:metalloendopeptidase activity"/>
    <property type="evidence" value="ECO:0007669"/>
    <property type="project" value="InterPro"/>
</dbReference>
<evidence type="ECO:0000259" key="8">
    <source>
        <dbReference type="Pfam" id="PF01435"/>
    </source>
</evidence>
<feature type="transmembrane region" description="Helical" evidence="7">
    <location>
        <begin position="6"/>
        <end position="26"/>
    </location>
</feature>
<evidence type="ECO:0000256" key="2">
    <source>
        <dbReference type="ARBA" id="ARBA00022723"/>
    </source>
</evidence>
<reference evidence="9 10" key="1">
    <citation type="submission" date="2019-06" db="EMBL/GenBank/DDBJ databases">
        <title>Sequencing the genomes of 1000 actinobacteria strains.</title>
        <authorList>
            <person name="Klenk H.-P."/>
        </authorList>
    </citation>
    <scope>NUCLEOTIDE SEQUENCE [LARGE SCALE GENOMIC DNA]</scope>
    <source>
        <strain evidence="9 10">DSM 18607</strain>
    </source>
</reference>
<keyword evidence="7" id="KW-1133">Transmembrane helix</keyword>
<evidence type="ECO:0000256" key="3">
    <source>
        <dbReference type="ARBA" id="ARBA00022801"/>
    </source>
</evidence>
<dbReference type="PANTHER" id="PTHR34978">
    <property type="entry name" value="POSSIBLE SENSOR-TRANSDUCER PROTEIN BLAR"/>
    <property type="match status" value="1"/>
</dbReference>
<feature type="transmembrane region" description="Helical" evidence="7">
    <location>
        <begin position="79"/>
        <end position="101"/>
    </location>
</feature>
<evidence type="ECO:0000256" key="6">
    <source>
        <dbReference type="RuleBase" id="RU003983"/>
    </source>
</evidence>
<evidence type="ECO:0000256" key="7">
    <source>
        <dbReference type="SAM" id="Phobius"/>
    </source>
</evidence>
<protein>
    <submittedName>
        <fullName evidence="9">Peptidase M48-like protein</fullName>
    </submittedName>
</protein>
<dbReference type="InterPro" id="IPR052173">
    <property type="entry name" value="Beta-lactam_resp_regulator"/>
</dbReference>
<evidence type="ECO:0000313" key="9">
    <source>
        <dbReference type="EMBL" id="TQJ08180.1"/>
    </source>
</evidence>
<evidence type="ECO:0000256" key="5">
    <source>
        <dbReference type="ARBA" id="ARBA00023049"/>
    </source>
</evidence>
<name>A0A542DYK7_9MICO</name>
<keyword evidence="1 6" id="KW-0645">Protease</keyword>
<dbReference type="RefSeq" id="WP_246061090.1">
    <property type="nucleotide sequence ID" value="NZ_BAAAPR010000002.1"/>
</dbReference>
<comment type="similarity">
    <text evidence="6">Belongs to the peptidase M48 family.</text>
</comment>
<gene>
    <name evidence="9" type="ORF">FB458_1264</name>
</gene>
<sequence>MGSPPTGAPLAAGLLLLLLLLAVVLAGPGPRLMAAQHRFRSAPGPALLVWQAVTTAAVLAAVLTGAVGVRLILDGGTTPARVAVAVPAVLVGAGTLALLLLSGHRVGTRLRAARRRHRDLVDVLATPDGRGGPERPGDLRVLDHPTPTAYCVPGLRRRVVLTRGTLERLAAEELDAVLAHERAHLDSRHDLVLEYFTVVHEAVPARVRSEAALREVRLLVEALADRVAARRAGPLPLARALVALAGSAHPEATLGAGPTTAAGAAAVRLELLDRSAPRARVAVMLGFAVGVLAVPLVLAALAWSAAGSAG</sequence>
<dbReference type="AlphaFoldDB" id="A0A542DYK7"/>
<keyword evidence="3 6" id="KW-0378">Hydrolase</keyword>
<dbReference type="CDD" id="cd07326">
    <property type="entry name" value="M56_BlaR1_MecR1_like"/>
    <property type="match status" value="1"/>
</dbReference>
<evidence type="ECO:0000256" key="1">
    <source>
        <dbReference type="ARBA" id="ARBA00022670"/>
    </source>
</evidence>
<evidence type="ECO:0000313" key="10">
    <source>
        <dbReference type="Proteomes" id="UP000317893"/>
    </source>
</evidence>
<keyword evidence="5 6" id="KW-0482">Metalloprotease</keyword>
<dbReference type="EMBL" id="VFMN01000001">
    <property type="protein sequence ID" value="TQJ08180.1"/>
    <property type="molecule type" value="Genomic_DNA"/>
</dbReference>
<evidence type="ECO:0000256" key="4">
    <source>
        <dbReference type="ARBA" id="ARBA00022833"/>
    </source>
</evidence>
<proteinExistence type="inferred from homology"/>
<dbReference type="Pfam" id="PF01435">
    <property type="entry name" value="Peptidase_M48"/>
    <property type="match status" value="1"/>
</dbReference>
<feature type="transmembrane region" description="Helical" evidence="7">
    <location>
        <begin position="47"/>
        <end position="73"/>
    </location>
</feature>
<keyword evidence="2" id="KW-0479">Metal-binding</keyword>
<dbReference type="PANTHER" id="PTHR34978:SF3">
    <property type="entry name" value="SLR0241 PROTEIN"/>
    <property type="match status" value="1"/>
</dbReference>
<dbReference type="Proteomes" id="UP000317893">
    <property type="component" value="Unassembled WGS sequence"/>
</dbReference>
<dbReference type="GO" id="GO:0006508">
    <property type="term" value="P:proteolysis"/>
    <property type="evidence" value="ECO:0007669"/>
    <property type="project" value="UniProtKB-KW"/>
</dbReference>
<feature type="transmembrane region" description="Helical" evidence="7">
    <location>
        <begin position="281"/>
        <end position="306"/>
    </location>
</feature>
<comment type="caution">
    <text evidence="9">The sequence shown here is derived from an EMBL/GenBank/DDBJ whole genome shotgun (WGS) entry which is preliminary data.</text>
</comment>
<organism evidence="9 10">
    <name type="scientific">Lapillicoccus jejuensis</name>
    <dbReference type="NCBI Taxonomy" id="402171"/>
    <lineage>
        <taxon>Bacteria</taxon>
        <taxon>Bacillati</taxon>
        <taxon>Actinomycetota</taxon>
        <taxon>Actinomycetes</taxon>
        <taxon>Micrococcales</taxon>
        <taxon>Intrasporangiaceae</taxon>
        <taxon>Lapillicoccus</taxon>
    </lineage>
</organism>
<dbReference type="InterPro" id="IPR001915">
    <property type="entry name" value="Peptidase_M48"/>
</dbReference>
<keyword evidence="7" id="KW-0812">Transmembrane</keyword>
<comment type="cofactor">
    <cofactor evidence="6">
        <name>Zn(2+)</name>
        <dbReference type="ChEBI" id="CHEBI:29105"/>
    </cofactor>
    <text evidence="6">Binds 1 zinc ion per subunit.</text>
</comment>
<accession>A0A542DYK7</accession>
<keyword evidence="7" id="KW-0472">Membrane</keyword>
<feature type="domain" description="Peptidase M48" evidence="8">
    <location>
        <begin position="133"/>
        <end position="195"/>
    </location>
</feature>
<keyword evidence="4 6" id="KW-0862">Zinc</keyword>
<keyword evidence="10" id="KW-1185">Reference proteome</keyword>
<dbReference type="GO" id="GO:0046872">
    <property type="term" value="F:metal ion binding"/>
    <property type="evidence" value="ECO:0007669"/>
    <property type="project" value="UniProtKB-KW"/>
</dbReference>